<proteinExistence type="predicted"/>
<feature type="region of interest" description="Disordered" evidence="1">
    <location>
        <begin position="1"/>
        <end position="24"/>
    </location>
</feature>
<evidence type="ECO:0000313" key="2">
    <source>
        <dbReference type="EMBL" id="KAL0104101.1"/>
    </source>
</evidence>
<feature type="compositionally biased region" description="Basic residues" evidence="1">
    <location>
        <begin position="9"/>
        <end position="24"/>
    </location>
</feature>
<evidence type="ECO:0000313" key="3">
    <source>
        <dbReference type="Proteomes" id="UP001430953"/>
    </source>
</evidence>
<accession>A0AAW2EPE1</accession>
<dbReference type="EMBL" id="JADYXP020000020">
    <property type="protein sequence ID" value="KAL0104101.1"/>
    <property type="molecule type" value="Genomic_DNA"/>
</dbReference>
<organism evidence="2 3">
    <name type="scientific">Cardiocondyla obscurior</name>
    <dbReference type="NCBI Taxonomy" id="286306"/>
    <lineage>
        <taxon>Eukaryota</taxon>
        <taxon>Metazoa</taxon>
        <taxon>Ecdysozoa</taxon>
        <taxon>Arthropoda</taxon>
        <taxon>Hexapoda</taxon>
        <taxon>Insecta</taxon>
        <taxon>Pterygota</taxon>
        <taxon>Neoptera</taxon>
        <taxon>Endopterygota</taxon>
        <taxon>Hymenoptera</taxon>
        <taxon>Apocrita</taxon>
        <taxon>Aculeata</taxon>
        <taxon>Formicoidea</taxon>
        <taxon>Formicidae</taxon>
        <taxon>Myrmicinae</taxon>
        <taxon>Cardiocondyla</taxon>
    </lineage>
</organism>
<name>A0AAW2EPE1_9HYME</name>
<evidence type="ECO:0000256" key="1">
    <source>
        <dbReference type="SAM" id="MobiDB-lite"/>
    </source>
</evidence>
<dbReference type="Proteomes" id="UP001430953">
    <property type="component" value="Unassembled WGS sequence"/>
</dbReference>
<sequence length="125" mass="15202">MKKLEKQCSRRRRRNRLGSRKKEIRRGEISFPSGYSQAGFFFILNPFSSQSWHRFHHHEPWLEQSFRKSNYIFFFFYVAADAEILRTRWRAELRAMPSCRYISRALYYSHCQRFAPATYLPRVPG</sequence>
<reference evidence="2 3" key="1">
    <citation type="submission" date="2023-03" db="EMBL/GenBank/DDBJ databases">
        <title>High recombination rates correlate with genetic variation in Cardiocondyla obscurior ants.</title>
        <authorList>
            <person name="Errbii M."/>
        </authorList>
    </citation>
    <scope>NUCLEOTIDE SEQUENCE [LARGE SCALE GENOMIC DNA]</scope>
    <source>
        <strain evidence="2">Alpha-2009</strain>
        <tissue evidence="2">Whole body</tissue>
    </source>
</reference>
<dbReference type="AlphaFoldDB" id="A0AAW2EPE1"/>
<keyword evidence="3" id="KW-1185">Reference proteome</keyword>
<protein>
    <submittedName>
        <fullName evidence="2">Uncharacterized protein</fullName>
    </submittedName>
</protein>
<gene>
    <name evidence="2" type="ORF">PUN28_017059</name>
</gene>
<comment type="caution">
    <text evidence="2">The sequence shown here is derived from an EMBL/GenBank/DDBJ whole genome shotgun (WGS) entry which is preliminary data.</text>
</comment>